<reference evidence="4" key="1">
    <citation type="submission" date="2021-02" db="EMBL/GenBank/DDBJ databases">
        <authorList>
            <person name="Dougan E. K."/>
            <person name="Rhodes N."/>
            <person name="Thang M."/>
            <person name="Chan C."/>
        </authorList>
    </citation>
    <scope>NUCLEOTIDE SEQUENCE</scope>
</reference>
<protein>
    <submittedName>
        <fullName evidence="4">Uncharacterized protein</fullName>
    </submittedName>
</protein>
<comment type="caution">
    <text evidence="4">The sequence shown here is derived from an EMBL/GenBank/DDBJ whole genome shotgun (WGS) entry which is preliminary data.</text>
</comment>
<dbReference type="InterPro" id="IPR027145">
    <property type="entry name" value="PWP2"/>
</dbReference>
<dbReference type="SUPFAM" id="SSF50978">
    <property type="entry name" value="WD40 repeat-like"/>
    <property type="match status" value="1"/>
</dbReference>
<proteinExistence type="predicted"/>
<dbReference type="PROSITE" id="PS50082">
    <property type="entry name" value="WD_REPEATS_2"/>
    <property type="match status" value="2"/>
</dbReference>
<dbReference type="GO" id="GO:0034388">
    <property type="term" value="C:Pwp2p-containing subcomplex of 90S preribosome"/>
    <property type="evidence" value="ECO:0007669"/>
    <property type="project" value="TreeGrafter"/>
</dbReference>
<evidence type="ECO:0000313" key="5">
    <source>
        <dbReference type="Proteomes" id="UP000654075"/>
    </source>
</evidence>
<feature type="repeat" description="WD" evidence="3">
    <location>
        <begin position="83"/>
        <end position="124"/>
    </location>
</feature>
<evidence type="ECO:0000256" key="3">
    <source>
        <dbReference type="PROSITE-ProRule" id="PRU00221"/>
    </source>
</evidence>
<dbReference type="Gene3D" id="2.130.10.10">
    <property type="entry name" value="YVTN repeat-like/Quinoprotein amine dehydrogenase"/>
    <property type="match status" value="2"/>
</dbReference>
<dbReference type="GO" id="GO:0000462">
    <property type="term" value="P:maturation of SSU-rRNA from tricistronic rRNA transcript (SSU-rRNA, 5.8S rRNA, LSU-rRNA)"/>
    <property type="evidence" value="ECO:0007669"/>
    <property type="project" value="TreeGrafter"/>
</dbReference>
<dbReference type="InterPro" id="IPR036322">
    <property type="entry name" value="WD40_repeat_dom_sf"/>
</dbReference>
<dbReference type="GO" id="GO:0032040">
    <property type="term" value="C:small-subunit processome"/>
    <property type="evidence" value="ECO:0007669"/>
    <property type="project" value="TreeGrafter"/>
</dbReference>
<dbReference type="OrthoDB" id="3142434at2759"/>
<dbReference type="GO" id="GO:0000028">
    <property type="term" value="P:ribosomal small subunit assembly"/>
    <property type="evidence" value="ECO:0007669"/>
    <property type="project" value="TreeGrafter"/>
</dbReference>
<keyword evidence="2" id="KW-0677">Repeat</keyword>
<organism evidence="4 5">
    <name type="scientific">Polarella glacialis</name>
    <name type="common">Dinoflagellate</name>
    <dbReference type="NCBI Taxonomy" id="89957"/>
    <lineage>
        <taxon>Eukaryota</taxon>
        <taxon>Sar</taxon>
        <taxon>Alveolata</taxon>
        <taxon>Dinophyceae</taxon>
        <taxon>Suessiales</taxon>
        <taxon>Suessiaceae</taxon>
        <taxon>Polarella</taxon>
    </lineage>
</organism>
<dbReference type="InterPro" id="IPR001680">
    <property type="entry name" value="WD40_rpt"/>
</dbReference>
<evidence type="ECO:0000256" key="1">
    <source>
        <dbReference type="ARBA" id="ARBA00022574"/>
    </source>
</evidence>
<dbReference type="EMBL" id="CAJNNV010031280">
    <property type="protein sequence ID" value="CAE8635395.1"/>
    <property type="molecule type" value="Genomic_DNA"/>
</dbReference>
<dbReference type="AlphaFoldDB" id="A0A813HBK4"/>
<accession>A0A813HBK4</accession>
<dbReference type="SMART" id="SM00320">
    <property type="entry name" value="WD40"/>
    <property type="match status" value="5"/>
</dbReference>
<dbReference type="InterPro" id="IPR019775">
    <property type="entry name" value="WD40_repeat_CS"/>
</dbReference>
<dbReference type="PROSITE" id="PS00678">
    <property type="entry name" value="WD_REPEATS_1"/>
    <property type="match status" value="1"/>
</dbReference>
<name>A0A813HBK4_POLGL</name>
<feature type="repeat" description="WD" evidence="3">
    <location>
        <begin position="171"/>
        <end position="207"/>
    </location>
</feature>
<evidence type="ECO:0000313" key="4">
    <source>
        <dbReference type="EMBL" id="CAE8635395.1"/>
    </source>
</evidence>
<gene>
    <name evidence="4" type="ORF">PGLA1383_LOCUS50990</name>
</gene>
<dbReference type="PROSITE" id="PS50294">
    <property type="entry name" value="WD_REPEATS_REGION"/>
    <property type="match status" value="2"/>
</dbReference>
<evidence type="ECO:0000256" key="2">
    <source>
        <dbReference type="ARBA" id="ARBA00022737"/>
    </source>
</evidence>
<dbReference type="Pfam" id="PF00400">
    <property type="entry name" value="WD40"/>
    <property type="match status" value="2"/>
</dbReference>
<dbReference type="Proteomes" id="UP000654075">
    <property type="component" value="Unassembled WGS sequence"/>
</dbReference>
<sequence>LLVWEWRSETYVLKQQGHHWGVRCVAFSPSGVSSMRRTKTLSTAEAAPGDKSSALGGRLMATGGYDGKVKLFNAQSGLCFVTFAEHTAPVSAVVFTPQGNAVISASRDGSVRAYDLLRYRNFRTFASPDGLCQFSSVAVDSGGEIVAASATGGKYAVYVWSIQTGNILEVLTGHTSHVQSLYFSPSATHPGQMVSGGWDSTLCVWDLYAGKGGGKETLQCPSSVLSVAFDPRGNDVCAAACLSGQVLFWNVANAQNIGSIDGLRDIQSGRQWGDMFSATHMKGIKAGVGLKRKNAL</sequence>
<keyword evidence="1 3" id="KW-0853">WD repeat</keyword>
<dbReference type="PANTHER" id="PTHR19858:SF0">
    <property type="entry name" value="PERIODIC TRYPTOPHAN PROTEIN 2 HOMOLOG"/>
    <property type="match status" value="1"/>
</dbReference>
<dbReference type="PANTHER" id="PTHR19858">
    <property type="entry name" value="WD40 REPEAT PROTEIN"/>
    <property type="match status" value="1"/>
</dbReference>
<feature type="non-terminal residue" evidence="4">
    <location>
        <position position="1"/>
    </location>
</feature>
<keyword evidence="5" id="KW-1185">Reference proteome</keyword>
<dbReference type="InterPro" id="IPR015943">
    <property type="entry name" value="WD40/YVTN_repeat-like_dom_sf"/>
</dbReference>